<evidence type="ECO:0000313" key="3">
    <source>
        <dbReference type="Proteomes" id="UP000287853"/>
    </source>
</evidence>
<protein>
    <submittedName>
        <fullName evidence="2">Putative nucleic acid-binding protein, contains PIN domain</fullName>
    </submittedName>
</protein>
<dbReference type="Pfam" id="PF13470">
    <property type="entry name" value="PIN_3"/>
    <property type="match status" value="1"/>
</dbReference>
<proteinExistence type="predicted"/>
<dbReference type="Proteomes" id="UP000287853">
    <property type="component" value="Unassembled WGS sequence"/>
</dbReference>
<dbReference type="Gene3D" id="3.40.50.1010">
    <property type="entry name" value="5'-nuclease"/>
    <property type="match status" value="1"/>
</dbReference>
<keyword evidence="3" id="KW-1185">Reference proteome</keyword>
<dbReference type="AlphaFoldDB" id="A0A3S3QPB5"/>
<name>A0A3S3QPB5_9BACT</name>
<dbReference type="InterPro" id="IPR029060">
    <property type="entry name" value="PIN-like_dom_sf"/>
</dbReference>
<organism evidence="2 3">
    <name type="scientific">Candidatus Electrothrix aarhusensis</name>
    <dbReference type="NCBI Taxonomy" id="1859131"/>
    <lineage>
        <taxon>Bacteria</taxon>
        <taxon>Pseudomonadati</taxon>
        <taxon>Thermodesulfobacteriota</taxon>
        <taxon>Desulfobulbia</taxon>
        <taxon>Desulfobulbales</taxon>
        <taxon>Desulfobulbaceae</taxon>
        <taxon>Candidatus Electrothrix</taxon>
    </lineage>
</organism>
<accession>A0A3S3QPB5</accession>
<dbReference type="EMBL" id="MTKO01000109">
    <property type="protein sequence ID" value="RWX43797.1"/>
    <property type="molecule type" value="Genomic_DNA"/>
</dbReference>
<dbReference type="SUPFAM" id="SSF88723">
    <property type="entry name" value="PIN domain-like"/>
    <property type="match status" value="1"/>
</dbReference>
<feature type="domain" description="PIN" evidence="1">
    <location>
        <begin position="5"/>
        <end position="119"/>
    </location>
</feature>
<reference evidence="2 3" key="1">
    <citation type="submission" date="2017-01" db="EMBL/GenBank/DDBJ databases">
        <title>The cable genome- insights into the physiology and evolution of filamentous bacteria capable of sulfide oxidation via long distance electron transfer.</title>
        <authorList>
            <person name="Schreiber L."/>
            <person name="Bjerg J.T."/>
            <person name="Boggild A."/>
            <person name="Van De Vossenberg J."/>
            <person name="Meysman F."/>
            <person name="Nielsen L.P."/>
            <person name="Schramm A."/>
            <person name="Kjeldsen K.U."/>
        </authorList>
    </citation>
    <scope>NUCLEOTIDE SEQUENCE [LARGE SCALE GENOMIC DNA]</scope>
    <source>
        <strain evidence="2">MCF</strain>
    </source>
</reference>
<dbReference type="InterPro" id="IPR002716">
    <property type="entry name" value="PIN_dom"/>
</dbReference>
<comment type="caution">
    <text evidence="2">The sequence shown here is derived from an EMBL/GenBank/DDBJ whole genome shotgun (WGS) entry which is preliminary data.</text>
</comment>
<sequence>MKKDKVFLDTDVILDVLTEREPHFETAVELFLQIQDRTIQAYTSPVIVANILYILNKHLGRKKAIQSLIKLKSLVKVLNCGDRVIELALSSDFKDFEDSIQYYTALENNIDILITRNVKDYKTANITISTPLEYINSRE</sequence>
<evidence type="ECO:0000259" key="1">
    <source>
        <dbReference type="Pfam" id="PF13470"/>
    </source>
</evidence>
<gene>
    <name evidence="2" type="ORF">H206_02433</name>
</gene>
<evidence type="ECO:0000313" key="2">
    <source>
        <dbReference type="EMBL" id="RWX43797.1"/>
    </source>
</evidence>